<evidence type="ECO:0000313" key="4">
    <source>
        <dbReference type="Proteomes" id="UP000014614"/>
    </source>
</evidence>
<feature type="domain" description="DUF7489" evidence="2">
    <location>
        <begin position="142"/>
        <end position="183"/>
    </location>
</feature>
<keyword evidence="1" id="KW-1133">Transmembrane helix</keyword>
<name>S3YK80_BACSE</name>
<feature type="transmembrane region" description="Helical" evidence="1">
    <location>
        <begin position="90"/>
        <end position="109"/>
    </location>
</feature>
<evidence type="ECO:0000313" key="3">
    <source>
        <dbReference type="EMBL" id="EPH22012.1"/>
    </source>
</evidence>
<keyword evidence="1" id="KW-0812">Transmembrane</keyword>
<organism evidence="3 4">
    <name type="scientific">Bacteroides stercoris CC31F</name>
    <dbReference type="NCBI Taxonomy" id="1073351"/>
    <lineage>
        <taxon>Bacteria</taxon>
        <taxon>Pseudomonadati</taxon>
        <taxon>Bacteroidota</taxon>
        <taxon>Bacteroidia</taxon>
        <taxon>Bacteroidales</taxon>
        <taxon>Bacteroidaceae</taxon>
        <taxon>Bacteroides</taxon>
    </lineage>
</organism>
<feature type="transmembrane region" description="Helical" evidence="1">
    <location>
        <begin position="58"/>
        <end position="78"/>
    </location>
</feature>
<protein>
    <recommendedName>
        <fullName evidence="2">DUF7489 domain-containing protein</fullName>
    </recommendedName>
</protein>
<dbReference type="Proteomes" id="UP000014614">
    <property type="component" value="Unassembled WGS sequence"/>
</dbReference>
<dbReference type="Pfam" id="PF24315">
    <property type="entry name" value="DUF7489"/>
    <property type="match status" value="1"/>
</dbReference>
<gene>
    <name evidence="3" type="ORF">HMPREF1181_00002</name>
</gene>
<dbReference type="EMBL" id="ATFP01000001">
    <property type="protein sequence ID" value="EPH22012.1"/>
    <property type="molecule type" value="Genomic_DNA"/>
</dbReference>
<dbReference type="InterPro" id="IPR055912">
    <property type="entry name" value="DUF7489"/>
</dbReference>
<evidence type="ECO:0000256" key="1">
    <source>
        <dbReference type="SAM" id="Phobius"/>
    </source>
</evidence>
<sequence length="204" mass="23287">MRNAVCENLQCHFYFYICRKIQIEAMGILFIKILRIFVVLAVLFSGTMGYVISEKTLAAWWIPVGVALTAGMLTLPLYRKWIWLTTVENRIVNVLCHLVCVGSFCYVLFLSGNNLLADADEYEVTVTVLDKRMEQHEKRRKVGKHRYVSDGMRYEYYLEVAFDNGTVKTLHVSRAVYRNVQKGQPKALSLSQGGLGLPVIKQGI</sequence>
<reference evidence="3 4" key="1">
    <citation type="submission" date="2013-05" db="EMBL/GenBank/DDBJ databases">
        <title>The Genome Sequence of Bacteroides stercoris CC31F.</title>
        <authorList>
            <consortium name="The Broad Institute Genomics Platform"/>
            <person name="Earl A."/>
            <person name="Ward D."/>
            <person name="Feldgarden M."/>
            <person name="Gevers D."/>
            <person name="Oliphant K."/>
            <person name="Allen-Vercoe E."/>
            <person name="Walker B."/>
            <person name="Young S."/>
            <person name="Zeng Q."/>
            <person name="Gargeya S."/>
            <person name="Fitzgerald M."/>
            <person name="Haas B."/>
            <person name="Abouelleil A."/>
            <person name="Allen A.W."/>
            <person name="Alvarado L."/>
            <person name="Arachchi H.M."/>
            <person name="Berlin A.M."/>
            <person name="Chapman S.B."/>
            <person name="Gainer-Dewar J."/>
            <person name="Goldberg J."/>
            <person name="Griggs A."/>
            <person name="Gujja S."/>
            <person name="Hansen M."/>
            <person name="Howarth C."/>
            <person name="Imamovic A."/>
            <person name="Ireland A."/>
            <person name="Larimer J."/>
            <person name="McCowan C."/>
            <person name="Murphy C."/>
            <person name="Pearson M."/>
            <person name="Poon T.W."/>
            <person name="Priest M."/>
            <person name="Roberts A."/>
            <person name="Saif S."/>
            <person name="Shea T."/>
            <person name="Sisk P."/>
            <person name="Sykes S."/>
            <person name="Wortman J."/>
            <person name="Nusbaum C."/>
            <person name="Birren B."/>
        </authorList>
    </citation>
    <scope>NUCLEOTIDE SEQUENCE [LARGE SCALE GENOMIC DNA]</scope>
    <source>
        <strain evidence="3 4">CC31F</strain>
    </source>
</reference>
<dbReference type="HOGENOM" id="CLU_113606_0_0_10"/>
<evidence type="ECO:0000259" key="2">
    <source>
        <dbReference type="Pfam" id="PF24315"/>
    </source>
</evidence>
<dbReference type="RefSeq" id="WP_016660730.1">
    <property type="nucleotide sequence ID" value="NZ_KE340309.1"/>
</dbReference>
<comment type="caution">
    <text evidence="3">The sequence shown here is derived from an EMBL/GenBank/DDBJ whole genome shotgun (WGS) entry which is preliminary data.</text>
</comment>
<dbReference type="OrthoDB" id="1007507at2"/>
<proteinExistence type="predicted"/>
<accession>S3YK80</accession>
<dbReference type="AlphaFoldDB" id="S3YK80"/>
<keyword evidence="1" id="KW-0472">Membrane</keyword>
<dbReference type="PATRIC" id="fig|1073351.3.peg.1"/>
<feature type="transmembrane region" description="Helical" evidence="1">
    <location>
        <begin position="29"/>
        <end position="52"/>
    </location>
</feature>